<reference evidence="1" key="1">
    <citation type="submission" date="2022-07" db="EMBL/GenBank/DDBJ databases">
        <title>Genome analysis of Parmales, a sister group of diatoms, reveals the evolutionary specialization of diatoms from phago-mixotrophs to photoautotrophs.</title>
        <authorList>
            <person name="Ban H."/>
            <person name="Sato S."/>
            <person name="Yoshikawa S."/>
            <person name="Kazumasa Y."/>
            <person name="Nakamura Y."/>
            <person name="Ichinomiya M."/>
            <person name="Saitoh K."/>
            <person name="Sato N."/>
            <person name="Blanc-Mathieu R."/>
            <person name="Endo H."/>
            <person name="Kuwata A."/>
            <person name="Ogata H."/>
        </authorList>
    </citation>
    <scope>NUCLEOTIDE SEQUENCE</scope>
</reference>
<dbReference type="OrthoDB" id="198852at2759"/>
<evidence type="ECO:0000313" key="2">
    <source>
        <dbReference type="Proteomes" id="UP001165082"/>
    </source>
</evidence>
<dbReference type="AlphaFoldDB" id="A0A9W7AJX7"/>
<organism evidence="1 2">
    <name type="scientific">Triparma retinervis</name>
    <dbReference type="NCBI Taxonomy" id="2557542"/>
    <lineage>
        <taxon>Eukaryota</taxon>
        <taxon>Sar</taxon>
        <taxon>Stramenopiles</taxon>
        <taxon>Ochrophyta</taxon>
        <taxon>Bolidophyceae</taxon>
        <taxon>Parmales</taxon>
        <taxon>Triparmaceae</taxon>
        <taxon>Triparma</taxon>
    </lineage>
</organism>
<dbReference type="InterPro" id="IPR011889">
    <property type="entry name" value="Liste_lipo_26"/>
</dbReference>
<gene>
    <name evidence="1" type="ORF">TrRE_jg1462</name>
</gene>
<dbReference type="Pfam" id="PF03382">
    <property type="entry name" value="DUF285"/>
    <property type="match status" value="1"/>
</dbReference>
<accession>A0A9W7AJX7</accession>
<proteinExistence type="predicted"/>
<comment type="caution">
    <text evidence="1">The sequence shown here is derived from an EMBL/GenBank/DDBJ whole genome shotgun (WGS) entry which is preliminary data.</text>
</comment>
<dbReference type="NCBIfam" id="TIGR02167">
    <property type="entry name" value="Liste_lipo_26"/>
    <property type="match status" value="3"/>
</dbReference>
<protein>
    <submittedName>
        <fullName evidence="1">Uncharacterized protein</fullName>
    </submittedName>
</protein>
<name>A0A9W7AJX7_9STRA</name>
<dbReference type="Proteomes" id="UP001165082">
    <property type="component" value="Unassembled WGS sequence"/>
</dbReference>
<keyword evidence="2" id="KW-1185">Reference proteome</keyword>
<dbReference type="EMBL" id="BRXZ01004244">
    <property type="protein sequence ID" value="GMH71295.1"/>
    <property type="molecule type" value="Genomic_DNA"/>
</dbReference>
<feature type="non-terminal residue" evidence="1">
    <location>
        <position position="157"/>
    </location>
</feature>
<evidence type="ECO:0000313" key="1">
    <source>
        <dbReference type="EMBL" id="GMH71295.1"/>
    </source>
</evidence>
<sequence>MERMFNGAKAFNQPIGGWNVSKVTTMKNMFSNAAAFDQDISGWDTSKCTTMKWMFQKAAAFDQDISGWDTSKVTDMYAMFFMAAAFSQDISPWCVALISSEPFGFGNAGTDPCWGYCICPTPCTTGADGTECQNGGAATGATPDGSTVADTCSCTCA</sequence>
<dbReference type="InterPro" id="IPR005046">
    <property type="entry name" value="DUF285"/>
</dbReference>